<name>A0ABU2NH06_9PSEU</name>
<accession>A0ABU2NH06</accession>
<comment type="caution">
    <text evidence="2">The sequence shown here is derived from an EMBL/GenBank/DDBJ whole genome shotgun (WGS) entry which is preliminary data.</text>
</comment>
<feature type="region of interest" description="Disordered" evidence="1">
    <location>
        <begin position="1"/>
        <end position="31"/>
    </location>
</feature>
<evidence type="ECO:0000313" key="3">
    <source>
        <dbReference type="Proteomes" id="UP001183202"/>
    </source>
</evidence>
<reference evidence="3" key="1">
    <citation type="submission" date="2023-07" db="EMBL/GenBank/DDBJ databases">
        <title>30 novel species of actinomycetes from the DSMZ collection.</title>
        <authorList>
            <person name="Nouioui I."/>
        </authorList>
    </citation>
    <scope>NUCLEOTIDE SEQUENCE [LARGE SCALE GENOMIC DNA]</scope>
    <source>
        <strain evidence="3">DSM 45834</strain>
    </source>
</reference>
<sequence>MSDKSPRQSMAKKPSRSVKEKRLIKKSRKAVAENDRMTVFLRGEPRPSATTA</sequence>
<dbReference type="EMBL" id="JAVREJ010000022">
    <property type="protein sequence ID" value="MDT0352872.1"/>
    <property type="molecule type" value="Genomic_DNA"/>
</dbReference>
<proteinExistence type="predicted"/>
<evidence type="ECO:0000256" key="1">
    <source>
        <dbReference type="SAM" id="MobiDB-lite"/>
    </source>
</evidence>
<gene>
    <name evidence="2" type="ORF">RM445_25455</name>
</gene>
<organism evidence="2 3">
    <name type="scientific">Pseudonocardia charpentierae</name>
    <dbReference type="NCBI Taxonomy" id="3075545"/>
    <lineage>
        <taxon>Bacteria</taxon>
        <taxon>Bacillati</taxon>
        <taxon>Actinomycetota</taxon>
        <taxon>Actinomycetes</taxon>
        <taxon>Pseudonocardiales</taxon>
        <taxon>Pseudonocardiaceae</taxon>
        <taxon>Pseudonocardia</taxon>
    </lineage>
</organism>
<evidence type="ECO:0000313" key="2">
    <source>
        <dbReference type="EMBL" id="MDT0352872.1"/>
    </source>
</evidence>
<keyword evidence="3" id="KW-1185">Reference proteome</keyword>
<dbReference type="Proteomes" id="UP001183202">
    <property type="component" value="Unassembled WGS sequence"/>
</dbReference>
<protein>
    <submittedName>
        <fullName evidence="2">Uncharacterized protein</fullName>
    </submittedName>
</protein>